<sequence length="150" mass="16893">MVVPFGVSVGDFIAGIKLVQDLVDGLKESCSSSSDFRDLVRELHSLERALISVKNVIDPKNPESLPYDIAHVDALKHIVLQAKQTVDEFLDKNRKFLLSLGVVGGNGSGVRDWVRRVEWRRYKREDVQALRWKINGHSTAVNIILLSMQL</sequence>
<dbReference type="OrthoDB" id="3045089at2759"/>
<evidence type="ECO:0000313" key="1">
    <source>
        <dbReference type="EMBL" id="OCK73062.1"/>
    </source>
</evidence>
<dbReference type="AlphaFoldDB" id="A0A8E2DWN0"/>
<keyword evidence="2" id="KW-1185">Reference proteome</keyword>
<dbReference type="PANTHER" id="PTHR38886:SF1">
    <property type="entry name" value="NACHT-NTPASE AND P-LOOP NTPASES N-TERMINAL DOMAIN-CONTAINING PROTEIN"/>
    <property type="match status" value="1"/>
</dbReference>
<protein>
    <recommendedName>
        <fullName evidence="3">NACHT-NTPase and P-loop NTPases N-terminal domain-containing protein</fullName>
    </recommendedName>
</protein>
<dbReference type="PANTHER" id="PTHR38886">
    <property type="entry name" value="SESA DOMAIN-CONTAINING PROTEIN"/>
    <property type="match status" value="1"/>
</dbReference>
<reference evidence="1 2" key="1">
    <citation type="journal article" date="2016" name="Nat. Commun.">
        <title>Ectomycorrhizal ecology is imprinted in the genome of the dominant symbiotic fungus Cenococcum geophilum.</title>
        <authorList>
            <consortium name="DOE Joint Genome Institute"/>
            <person name="Peter M."/>
            <person name="Kohler A."/>
            <person name="Ohm R.A."/>
            <person name="Kuo A."/>
            <person name="Krutzmann J."/>
            <person name="Morin E."/>
            <person name="Arend M."/>
            <person name="Barry K.W."/>
            <person name="Binder M."/>
            <person name="Choi C."/>
            <person name="Clum A."/>
            <person name="Copeland A."/>
            <person name="Grisel N."/>
            <person name="Haridas S."/>
            <person name="Kipfer T."/>
            <person name="LaButti K."/>
            <person name="Lindquist E."/>
            <person name="Lipzen A."/>
            <person name="Maire R."/>
            <person name="Meier B."/>
            <person name="Mihaltcheva S."/>
            <person name="Molinier V."/>
            <person name="Murat C."/>
            <person name="Poggeler S."/>
            <person name="Quandt C.A."/>
            <person name="Sperisen C."/>
            <person name="Tritt A."/>
            <person name="Tisserant E."/>
            <person name="Crous P.W."/>
            <person name="Henrissat B."/>
            <person name="Nehls U."/>
            <person name="Egli S."/>
            <person name="Spatafora J.W."/>
            <person name="Grigoriev I.V."/>
            <person name="Martin F.M."/>
        </authorList>
    </citation>
    <scope>NUCLEOTIDE SEQUENCE [LARGE SCALE GENOMIC DNA]</scope>
    <source>
        <strain evidence="1 2">CBS 459.81</strain>
    </source>
</reference>
<dbReference type="EMBL" id="KV746010">
    <property type="protein sequence ID" value="OCK73062.1"/>
    <property type="molecule type" value="Genomic_DNA"/>
</dbReference>
<accession>A0A8E2DWN0</accession>
<dbReference type="Proteomes" id="UP000250266">
    <property type="component" value="Unassembled WGS sequence"/>
</dbReference>
<evidence type="ECO:0008006" key="3">
    <source>
        <dbReference type="Google" id="ProtNLM"/>
    </source>
</evidence>
<proteinExistence type="predicted"/>
<name>A0A8E2DWN0_9PEZI</name>
<gene>
    <name evidence="1" type="ORF">K432DRAFT_313868</name>
</gene>
<evidence type="ECO:0000313" key="2">
    <source>
        <dbReference type="Proteomes" id="UP000250266"/>
    </source>
</evidence>
<organism evidence="1 2">
    <name type="scientific">Lepidopterella palustris CBS 459.81</name>
    <dbReference type="NCBI Taxonomy" id="1314670"/>
    <lineage>
        <taxon>Eukaryota</taxon>
        <taxon>Fungi</taxon>
        <taxon>Dikarya</taxon>
        <taxon>Ascomycota</taxon>
        <taxon>Pezizomycotina</taxon>
        <taxon>Dothideomycetes</taxon>
        <taxon>Pleosporomycetidae</taxon>
        <taxon>Mytilinidiales</taxon>
        <taxon>Argynnaceae</taxon>
        <taxon>Lepidopterella</taxon>
    </lineage>
</organism>